<protein>
    <submittedName>
        <fullName evidence="2">Uncharacterized protein</fullName>
    </submittedName>
</protein>
<dbReference type="Proteomes" id="UP000179283">
    <property type="component" value="Unassembled WGS sequence"/>
</dbReference>
<evidence type="ECO:0000256" key="1">
    <source>
        <dbReference type="SAM" id="MobiDB-lite"/>
    </source>
</evidence>
<evidence type="ECO:0000313" key="2">
    <source>
        <dbReference type="EMBL" id="OHB03519.1"/>
    </source>
</evidence>
<sequence>MAYVAADWTIDRQTGNIRYIGDDHNEASPSYATVIEFHRALQGLADDASSTGADDELDITDNTPSDRSTDNIVTLNAPYNIDDASSEHLYDGSIIQNGGADIYDGFVNFGNASVQIQVIQNGAVLADDWWNKSTPTSLPTHDTGANSATLVDSGESWTPDEWIGYTVYNTTDGSQGLITDNDGTSVTAILYGGTDNDWDVGDAYVFGAPLNGSSAAGISHRFMLKTRSSGADIDGRRLIGVARRFGNTYSEFKVNGTARGNNVFALSDSSDLNNATSPATVSTWTAFANDNVGYDNSQNIDNQGGNEEYYSRWDISTGGTPASPTINNLYEWAKWITTQGTALTLYGISGELFRGITFQATVDNPTTTTDFSAFEEVTWTGGTGQLLAIDDVNAPTKMWIQLLTGTTPANDVFIQGAAGGDTQAQVAGTVTDREPLLTRPFLGASTGSSIIGGYGIGIASEDLTASDILFDLSNNQIAPPNNVTVTIGGLVSGEDYVTVAQRGLRFAYDAEANGPFVVGQTLTFSGTATATAVLAELVDQGTTGYMIVSEAVTGSLPTGTSADNAVITGPGGTPPTAAINGTVSSDINKRQLSLATTLDADDETEVVVNGAIPSDTPSGTPTPGVIRVQDNNGFYRKLTYSGYSGSTFTITNTDGEEDFLSVPATGGAGPTGNRNVYIGYIDTLADATSEAFTSVYSADRNLFVRVRDGGTAGDAEGIKTFESTVTMSSSGGSSTAIRTSDV</sequence>
<name>A0A1G2U267_9BACT</name>
<proteinExistence type="predicted"/>
<accession>A0A1G2U267</accession>
<feature type="compositionally biased region" description="Polar residues" evidence="1">
    <location>
        <begin position="60"/>
        <end position="69"/>
    </location>
</feature>
<dbReference type="EMBL" id="MHWD01000020">
    <property type="protein sequence ID" value="OHB03519.1"/>
    <property type="molecule type" value="Genomic_DNA"/>
</dbReference>
<evidence type="ECO:0000313" key="3">
    <source>
        <dbReference type="Proteomes" id="UP000179283"/>
    </source>
</evidence>
<dbReference type="AlphaFoldDB" id="A0A1G2U267"/>
<organism evidence="2 3">
    <name type="scientific">Candidatus Zambryskibacteria bacterium RIFCSPLOWO2_01_FULL_43_17</name>
    <dbReference type="NCBI Taxonomy" id="1802760"/>
    <lineage>
        <taxon>Bacteria</taxon>
        <taxon>Candidatus Zambryskiibacteriota</taxon>
    </lineage>
</organism>
<reference evidence="2 3" key="1">
    <citation type="journal article" date="2016" name="Nat. Commun.">
        <title>Thousands of microbial genomes shed light on interconnected biogeochemical processes in an aquifer system.</title>
        <authorList>
            <person name="Anantharaman K."/>
            <person name="Brown C.T."/>
            <person name="Hug L.A."/>
            <person name="Sharon I."/>
            <person name="Castelle C.J."/>
            <person name="Probst A.J."/>
            <person name="Thomas B.C."/>
            <person name="Singh A."/>
            <person name="Wilkins M.J."/>
            <person name="Karaoz U."/>
            <person name="Brodie E.L."/>
            <person name="Williams K.H."/>
            <person name="Hubbard S.S."/>
            <person name="Banfield J.F."/>
        </authorList>
    </citation>
    <scope>NUCLEOTIDE SEQUENCE [LARGE SCALE GENOMIC DNA]</scope>
</reference>
<feature type="region of interest" description="Disordered" evidence="1">
    <location>
        <begin position="47"/>
        <end position="69"/>
    </location>
</feature>
<comment type="caution">
    <text evidence="2">The sequence shown here is derived from an EMBL/GenBank/DDBJ whole genome shotgun (WGS) entry which is preliminary data.</text>
</comment>
<gene>
    <name evidence="2" type="ORF">A2920_02230</name>
</gene>